<dbReference type="eggNOG" id="ENOG502S7BC">
    <property type="taxonomic scope" value="Eukaryota"/>
</dbReference>
<dbReference type="EMBL" id="KI631456">
    <property type="protein sequence ID" value="EYU27578.1"/>
    <property type="molecule type" value="Genomic_DNA"/>
</dbReference>
<keyword evidence="8" id="KW-1185">Reference proteome</keyword>
<dbReference type="GO" id="GO:0005576">
    <property type="term" value="C:extracellular region"/>
    <property type="evidence" value="ECO:0007669"/>
    <property type="project" value="UniProtKB-SubCell"/>
</dbReference>
<keyword evidence="4" id="KW-1015">Disulfide bond</keyword>
<proteinExistence type="predicted"/>
<dbReference type="InterPro" id="IPR036574">
    <property type="entry name" value="Scorpion_toxin-like_sf"/>
</dbReference>
<organism evidence="7 8">
    <name type="scientific">Erythranthe guttata</name>
    <name type="common">Yellow monkey flower</name>
    <name type="synonym">Mimulus guttatus</name>
    <dbReference type="NCBI Taxonomy" id="4155"/>
    <lineage>
        <taxon>Eukaryota</taxon>
        <taxon>Viridiplantae</taxon>
        <taxon>Streptophyta</taxon>
        <taxon>Embryophyta</taxon>
        <taxon>Tracheophyta</taxon>
        <taxon>Spermatophyta</taxon>
        <taxon>Magnoliopsida</taxon>
        <taxon>eudicotyledons</taxon>
        <taxon>Gunneridae</taxon>
        <taxon>Pentapetalae</taxon>
        <taxon>asterids</taxon>
        <taxon>lamiids</taxon>
        <taxon>Lamiales</taxon>
        <taxon>Phrymaceae</taxon>
        <taxon>Erythranthe</taxon>
    </lineage>
</organism>
<evidence type="ECO:0000256" key="2">
    <source>
        <dbReference type="ARBA" id="ARBA00022525"/>
    </source>
</evidence>
<dbReference type="InterPro" id="IPR008176">
    <property type="entry name" value="Defensin_plant"/>
</dbReference>
<dbReference type="SUPFAM" id="SSF57095">
    <property type="entry name" value="Scorpion toxin-like"/>
    <property type="match status" value="1"/>
</dbReference>
<accession>A0A022QJZ0</accession>
<evidence type="ECO:0000256" key="4">
    <source>
        <dbReference type="ARBA" id="ARBA00023157"/>
    </source>
</evidence>
<evidence type="ECO:0000256" key="3">
    <source>
        <dbReference type="ARBA" id="ARBA00022729"/>
    </source>
</evidence>
<dbReference type="PANTHER" id="PTHR33147:SF130">
    <property type="entry name" value="DEFENSIN-LIKE PROTEIN 1"/>
    <property type="match status" value="1"/>
</dbReference>
<feature type="signal peptide" evidence="5">
    <location>
        <begin position="1"/>
        <end position="27"/>
    </location>
</feature>
<dbReference type="PROSITE" id="PS00940">
    <property type="entry name" value="GAMMA_THIONIN"/>
    <property type="match status" value="1"/>
</dbReference>
<dbReference type="Pfam" id="PF00304">
    <property type="entry name" value="Gamma-thionin"/>
    <property type="match status" value="1"/>
</dbReference>
<evidence type="ECO:0000313" key="8">
    <source>
        <dbReference type="Proteomes" id="UP000030748"/>
    </source>
</evidence>
<gene>
    <name evidence="7" type="ORF">MIMGU_mgv1a026683mg</name>
</gene>
<dbReference type="PANTHER" id="PTHR33147">
    <property type="entry name" value="DEFENSIN-LIKE PROTEIN 1"/>
    <property type="match status" value="1"/>
</dbReference>
<dbReference type="SMART" id="SM00505">
    <property type="entry name" value="Knot1"/>
    <property type="match status" value="1"/>
</dbReference>
<keyword evidence="2" id="KW-0964">Secreted</keyword>
<evidence type="ECO:0000256" key="1">
    <source>
        <dbReference type="ARBA" id="ARBA00004613"/>
    </source>
</evidence>
<dbReference type="Gene3D" id="3.30.30.10">
    <property type="entry name" value="Knottin, scorpion toxin-like"/>
    <property type="match status" value="1"/>
</dbReference>
<evidence type="ECO:0000313" key="7">
    <source>
        <dbReference type="EMBL" id="EYU27578.1"/>
    </source>
</evidence>
<dbReference type="PhylomeDB" id="A0A022QJZ0"/>
<evidence type="ECO:0000259" key="6">
    <source>
        <dbReference type="SMART" id="SM00505"/>
    </source>
</evidence>
<evidence type="ECO:0000256" key="5">
    <source>
        <dbReference type="SAM" id="SignalP"/>
    </source>
</evidence>
<feature type="domain" description="Knottins-like" evidence="6">
    <location>
        <begin position="29"/>
        <end position="74"/>
    </location>
</feature>
<dbReference type="GO" id="GO:0006952">
    <property type="term" value="P:defense response"/>
    <property type="evidence" value="ECO:0000318"/>
    <property type="project" value="GO_Central"/>
</dbReference>
<protein>
    <recommendedName>
        <fullName evidence="6">Knottins-like domain-containing protein</fullName>
    </recommendedName>
</protein>
<keyword evidence="3 5" id="KW-0732">Signal</keyword>
<dbReference type="CDD" id="cd00107">
    <property type="entry name" value="Knot1"/>
    <property type="match status" value="1"/>
</dbReference>
<sequence>MATRSSFLGGLMLLLVLIFASQETTMARTCTSKSSNFKGLCFSSHNCKAVCNGENFPDGKCHGFKRRCFCQKPC</sequence>
<dbReference type="InterPro" id="IPR003614">
    <property type="entry name" value="Knottins"/>
</dbReference>
<reference evidence="7 8" key="1">
    <citation type="journal article" date="2013" name="Proc. Natl. Acad. Sci. U.S.A.">
        <title>Fine-scale variation in meiotic recombination in Mimulus inferred from population shotgun sequencing.</title>
        <authorList>
            <person name="Hellsten U."/>
            <person name="Wright K.M."/>
            <person name="Jenkins J."/>
            <person name="Shu S."/>
            <person name="Yuan Y."/>
            <person name="Wessler S.R."/>
            <person name="Schmutz J."/>
            <person name="Willis J.H."/>
            <person name="Rokhsar D.S."/>
        </authorList>
    </citation>
    <scope>NUCLEOTIDE SEQUENCE [LARGE SCALE GENOMIC DNA]</scope>
    <source>
        <strain evidence="8">cv. DUN x IM62</strain>
    </source>
</reference>
<feature type="chain" id="PRO_5001504331" description="Knottins-like domain-containing protein" evidence="5">
    <location>
        <begin position="28"/>
        <end position="74"/>
    </location>
</feature>
<comment type="subcellular location">
    <subcellularLocation>
        <location evidence="1">Secreted</location>
    </subcellularLocation>
</comment>
<dbReference type="STRING" id="4155.A0A022QJZ0"/>
<dbReference type="Proteomes" id="UP000030748">
    <property type="component" value="Unassembled WGS sequence"/>
</dbReference>
<dbReference type="PRINTS" id="PR00288">
    <property type="entry name" value="PUROTHIONIN"/>
</dbReference>
<dbReference type="AlphaFoldDB" id="A0A022QJZ0"/>
<name>A0A022QJZ0_ERYGU</name>